<keyword evidence="1" id="KW-1133">Transmembrane helix</keyword>
<organism evidence="2 3">
    <name type="scientific">Olea europaea subsp. europaea</name>
    <dbReference type="NCBI Taxonomy" id="158383"/>
    <lineage>
        <taxon>Eukaryota</taxon>
        <taxon>Viridiplantae</taxon>
        <taxon>Streptophyta</taxon>
        <taxon>Embryophyta</taxon>
        <taxon>Tracheophyta</taxon>
        <taxon>Spermatophyta</taxon>
        <taxon>Magnoliopsida</taxon>
        <taxon>eudicotyledons</taxon>
        <taxon>Gunneridae</taxon>
        <taxon>Pentapetalae</taxon>
        <taxon>asterids</taxon>
        <taxon>lamiids</taxon>
        <taxon>Lamiales</taxon>
        <taxon>Oleaceae</taxon>
        <taxon>Oleeae</taxon>
        <taxon>Olea</taxon>
    </lineage>
</organism>
<keyword evidence="1" id="KW-0472">Membrane</keyword>
<dbReference type="Proteomes" id="UP000594638">
    <property type="component" value="Unassembled WGS sequence"/>
</dbReference>
<gene>
    <name evidence="2" type="ORF">OLEA9_A111011</name>
</gene>
<reference evidence="2 3" key="1">
    <citation type="submission" date="2019-12" db="EMBL/GenBank/DDBJ databases">
        <authorList>
            <person name="Alioto T."/>
            <person name="Alioto T."/>
            <person name="Gomez Garrido J."/>
        </authorList>
    </citation>
    <scope>NUCLEOTIDE SEQUENCE [LARGE SCALE GENOMIC DNA]</scope>
</reference>
<feature type="transmembrane region" description="Helical" evidence="1">
    <location>
        <begin position="74"/>
        <end position="94"/>
    </location>
</feature>
<evidence type="ECO:0000313" key="3">
    <source>
        <dbReference type="Proteomes" id="UP000594638"/>
    </source>
</evidence>
<sequence>MSLLPRPAKSLQDLLEWATHLHATSCHASININACIVDKKNTYVSPAIGVFLAPIAVVWFIAKPVSMAVERMVLVLKLVVWIVVAMVMTSLLLGKSIVPNHFKLAVP</sequence>
<dbReference type="Gramene" id="OE9A111011T1">
    <property type="protein sequence ID" value="OE9A111011C1"/>
    <property type="gene ID" value="OE9A111011"/>
</dbReference>
<keyword evidence="1" id="KW-0812">Transmembrane</keyword>
<name>A0A8S0S6C7_OLEEU</name>
<evidence type="ECO:0000313" key="2">
    <source>
        <dbReference type="EMBL" id="CAA2988149.1"/>
    </source>
</evidence>
<accession>A0A8S0S6C7</accession>
<feature type="transmembrane region" description="Helical" evidence="1">
    <location>
        <begin position="43"/>
        <end position="62"/>
    </location>
</feature>
<protein>
    <submittedName>
        <fullName evidence="2">Uncharacterized protein</fullName>
    </submittedName>
</protein>
<evidence type="ECO:0000256" key="1">
    <source>
        <dbReference type="SAM" id="Phobius"/>
    </source>
</evidence>
<comment type="caution">
    <text evidence="2">The sequence shown here is derived from an EMBL/GenBank/DDBJ whole genome shotgun (WGS) entry which is preliminary data.</text>
</comment>
<keyword evidence="3" id="KW-1185">Reference proteome</keyword>
<proteinExistence type="predicted"/>
<dbReference type="AlphaFoldDB" id="A0A8S0S6C7"/>
<dbReference type="EMBL" id="CACTIH010003973">
    <property type="protein sequence ID" value="CAA2988149.1"/>
    <property type="molecule type" value="Genomic_DNA"/>
</dbReference>